<organism evidence="3 4">
    <name type="scientific">Lolium multiflorum</name>
    <name type="common">Italian ryegrass</name>
    <name type="synonym">Lolium perenne subsp. multiflorum</name>
    <dbReference type="NCBI Taxonomy" id="4521"/>
    <lineage>
        <taxon>Eukaryota</taxon>
        <taxon>Viridiplantae</taxon>
        <taxon>Streptophyta</taxon>
        <taxon>Embryophyta</taxon>
        <taxon>Tracheophyta</taxon>
        <taxon>Spermatophyta</taxon>
        <taxon>Magnoliopsida</taxon>
        <taxon>Liliopsida</taxon>
        <taxon>Poales</taxon>
        <taxon>Poaceae</taxon>
        <taxon>BOP clade</taxon>
        <taxon>Pooideae</taxon>
        <taxon>Poodae</taxon>
        <taxon>Poeae</taxon>
        <taxon>Poeae Chloroplast Group 2 (Poeae type)</taxon>
        <taxon>Loliodinae</taxon>
        <taxon>Loliinae</taxon>
        <taxon>Lolium</taxon>
    </lineage>
</organism>
<gene>
    <name evidence="3" type="ORF">QYE76_067974</name>
</gene>
<evidence type="ECO:0000313" key="4">
    <source>
        <dbReference type="Proteomes" id="UP001231189"/>
    </source>
</evidence>
<feature type="region of interest" description="Disordered" evidence="1">
    <location>
        <begin position="282"/>
        <end position="355"/>
    </location>
</feature>
<feature type="compositionally biased region" description="Acidic residues" evidence="1">
    <location>
        <begin position="306"/>
        <end position="319"/>
    </location>
</feature>
<protein>
    <recommendedName>
        <fullName evidence="2">Exostosin GT47 domain-containing protein</fullName>
    </recommendedName>
</protein>
<dbReference type="InterPro" id="IPR040911">
    <property type="entry name" value="Exostosin_GT47"/>
</dbReference>
<accession>A0AAD8SEC9</accession>
<evidence type="ECO:0000313" key="3">
    <source>
        <dbReference type="EMBL" id="KAK1650169.1"/>
    </source>
</evidence>
<sequence>MAGGGVAVRRAWRTVVAAHLGGHARWTAHACGGRRRWAETRRVASFRFGRPDQCAGRYVYMYDLPPRFNADLARDCRRLSASTDMCKHVANDGFGPPIMGGGDGGSLPERGAYDTDQFMMGMIFHARMRQHECLTADPTVATAVYVPFYAGFDAAMNQDNSDLTVRGPRHGGDGGTRHCHDALGSDTWLVMMGAQGYCWLLSPRPRRFALQGWVIKRQATSAAMYRAVVSTLLEEDGTGGRGPDWLRSWCLQVVVESMERDETQENFMVDLIANGTLDDRDDVVIPDDGGDDVTTTFLNDSGEGAENIEEEDPNGAGEEEDHHNGSGTVVITEPSGSSTSSIKSRKRGPAKKLDDGVRHDITHIAKDGKPIAPEKGAKAFIAQCGVLVRDHVPITVREWNKPKGLELSAEEEAQGLYIDDVAKNSILTKLMSHFNIVPEEGGAAEKAKMEHAVTEFR</sequence>
<feature type="compositionally biased region" description="Acidic residues" evidence="1">
    <location>
        <begin position="282"/>
        <end position="291"/>
    </location>
</feature>
<proteinExistence type="predicted"/>
<dbReference type="Proteomes" id="UP001231189">
    <property type="component" value="Unassembled WGS sequence"/>
</dbReference>
<comment type="caution">
    <text evidence="3">The sequence shown here is derived from an EMBL/GenBank/DDBJ whole genome shotgun (WGS) entry which is preliminary data.</text>
</comment>
<reference evidence="3" key="1">
    <citation type="submission" date="2023-07" db="EMBL/GenBank/DDBJ databases">
        <title>A chromosome-level genome assembly of Lolium multiflorum.</title>
        <authorList>
            <person name="Chen Y."/>
            <person name="Copetti D."/>
            <person name="Kolliker R."/>
            <person name="Studer B."/>
        </authorList>
    </citation>
    <scope>NUCLEOTIDE SEQUENCE</scope>
    <source>
        <strain evidence="3">02402/16</strain>
        <tissue evidence="3">Leaf</tissue>
    </source>
</reference>
<dbReference type="Pfam" id="PF03016">
    <property type="entry name" value="Exostosin_GT47"/>
    <property type="match status" value="1"/>
</dbReference>
<evidence type="ECO:0000256" key="1">
    <source>
        <dbReference type="SAM" id="MobiDB-lite"/>
    </source>
</evidence>
<evidence type="ECO:0000259" key="2">
    <source>
        <dbReference type="Pfam" id="PF03016"/>
    </source>
</evidence>
<keyword evidence="4" id="KW-1185">Reference proteome</keyword>
<name>A0AAD8SEC9_LOLMU</name>
<dbReference type="EMBL" id="JAUUTY010000004">
    <property type="protein sequence ID" value="KAK1650169.1"/>
    <property type="molecule type" value="Genomic_DNA"/>
</dbReference>
<feature type="domain" description="Exostosin GT47" evidence="2">
    <location>
        <begin position="53"/>
        <end position="166"/>
    </location>
</feature>
<dbReference type="AlphaFoldDB" id="A0AAD8SEC9"/>